<protein>
    <submittedName>
        <fullName evidence="1">Uncharacterized protein</fullName>
    </submittedName>
</protein>
<sequence length="117" mass="13024">MSSSCMKIPILLGKLKKVQEGSLSHPYSLDLAPNLVSKNLSGTRFSSKSDVKTATENWLNGEESDFSQVGLNQLVPRSDKCLNRFGDYAEKLSASRPINSLWILCLSLMSNFYYPCL</sequence>
<gene>
    <name evidence="1" type="ORF">AVEN_52109_1</name>
</gene>
<comment type="caution">
    <text evidence="1">The sequence shown here is derived from an EMBL/GenBank/DDBJ whole genome shotgun (WGS) entry which is preliminary data.</text>
</comment>
<proteinExistence type="predicted"/>
<keyword evidence="2" id="KW-1185">Reference proteome</keyword>
<evidence type="ECO:0000313" key="1">
    <source>
        <dbReference type="EMBL" id="GBO19170.1"/>
    </source>
</evidence>
<dbReference type="Proteomes" id="UP000499080">
    <property type="component" value="Unassembled WGS sequence"/>
</dbReference>
<dbReference type="AlphaFoldDB" id="A0A4Y2V664"/>
<dbReference type="OrthoDB" id="616263at2759"/>
<dbReference type="EMBL" id="BGPR01042665">
    <property type="protein sequence ID" value="GBO19170.1"/>
    <property type="molecule type" value="Genomic_DNA"/>
</dbReference>
<organism evidence="1 2">
    <name type="scientific">Araneus ventricosus</name>
    <name type="common">Orbweaver spider</name>
    <name type="synonym">Epeira ventricosa</name>
    <dbReference type="NCBI Taxonomy" id="182803"/>
    <lineage>
        <taxon>Eukaryota</taxon>
        <taxon>Metazoa</taxon>
        <taxon>Ecdysozoa</taxon>
        <taxon>Arthropoda</taxon>
        <taxon>Chelicerata</taxon>
        <taxon>Arachnida</taxon>
        <taxon>Araneae</taxon>
        <taxon>Araneomorphae</taxon>
        <taxon>Entelegynae</taxon>
        <taxon>Araneoidea</taxon>
        <taxon>Araneidae</taxon>
        <taxon>Araneus</taxon>
    </lineage>
</organism>
<accession>A0A4Y2V664</accession>
<reference evidence="1 2" key="1">
    <citation type="journal article" date="2019" name="Sci. Rep.">
        <title>Orb-weaving spider Araneus ventricosus genome elucidates the spidroin gene catalogue.</title>
        <authorList>
            <person name="Kono N."/>
            <person name="Nakamura H."/>
            <person name="Ohtoshi R."/>
            <person name="Moran D.A.P."/>
            <person name="Shinohara A."/>
            <person name="Yoshida Y."/>
            <person name="Fujiwara M."/>
            <person name="Mori M."/>
            <person name="Tomita M."/>
            <person name="Arakawa K."/>
        </authorList>
    </citation>
    <scope>NUCLEOTIDE SEQUENCE [LARGE SCALE GENOMIC DNA]</scope>
</reference>
<evidence type="ECO:0000313" key="2">
    <source>
        <dbReference type="Proteomes" id="UP000499080"/>
    </source>
</evidence>
<name>A0A4Y2V664_ARAVE</name>